<evidence type="ECO:0000313" key="2">
    <source>
        <dbReference type="EMBL" id="TXK14935.1"/>
    </source>
</evidence>
<protein>
    <submittedName>
        <fullName evidence="2">FAD-binding protein</fullName>
    </submittedName>
</protein>
<dbReference type="InterPro" id="IPR002937">
    <property type="entry name" value="Amino_oxidase"/>
</dbReference>
<dbReference type="Gene3D" id="3.50.50.60">
    <property type="entry name" value="FAD/NAD(P)-binding domain"/>
    <property type="match status" value="1"/>
</dbReference>
<sequence>MTDSASGLVGRARDARIVVIGGGLAGLVAALECAKVGIGVTLVDAAERLGGGIVAADLGGTAVDVGAEAFAPPEGAFAALLDDLGLSGDIVESAAGAVWVAGLPGGLAALPEQSILGIPANPFADDVRRLIGWRGAWRAYLDRLRPPLTIGRARSLGDLVRTRMGDRVADRMVAPAVRARFGVDPDRLDVDAAVPGLNGALTRAGSLSGAVAELLAATPEHVARARRATLRGGLTRLTESLEERLALLEVTIQRGARVQTLARTDTGWLLTCDPAENGAPLEVAADAVIVATGEAEARRLVHPFAALPDLQASTPPREIVTLLVHAPALADAPRRVAVAATDGTVLRHATAEWPGLADALDRGSPLLRVASAPRADAGDDDAAIDRALDAAAALTGVPLTRSELRGAHVCREVSVTPAEVSGHAEATAAIRGAAHDAGLALTGGWLVGGDPARVAADAVAEADLVRGHALWGTPMGHITH</sequence>
<dbReference type="AlphaFoldDB" id="A0A5C8I716"/>
<dbReference type="InterPro" id="IPR036188">
    <property type="entry name" value="FAD/NAD-bd_sf"/>
</dbReference>
<dbReference type="RefSeq" id="WP_147049766.1">
    <property type="nucleotide sequence ID" value="NZ_BKAH01000003.1"/>
</dbReference>
<accession>A0A5C8I716</accession>
<dbReference type="Gene3D" id="1.10.3110.10">
    <property type="entry name" value="protoporphyrinogen ix oxidase, domain 3"/>
    <property type="match status" value="1"/>
</dbReference>
<dbReference type="Pfam" id="PF01593">
    <property type="entry name" value="Amino_oxidase"/>
    <property type="match status" value="1"/>
</dbReference>
<dbReference type="PRINTS" id="PR00368">
    <property type="entry name" value="FADPNR"/>
</dbReference>
<dbReference type="OrthoDB" id="3450553at2"/>
<reference evidence="2 3" key="1">
    <citation type="submission" date="2019-08" db="EMBL/GenBank/DDBJ databases">
        <authorList>
            <person name="Dong K."/>
        </authorList>
    </citation>
    <scope>NUCLEOTIDE SEQUENCE [LARGE SCALE GENOMIC DNA]</scope>
    <source>
        <strain evidence="2 3">K-1</strain>
    </source>
</reference>
<dbReference type="GO" id="GO:0016491">
    <property type="term" value="F:oxidoreductase activity"/>
    <property type="evidence" value="ECO:0007669"/>
    <property type="project" value="InterPro"/>
</dbReference>
<dbReference type="EMBL" id="VRSX01000001">
    <property type="protein sequence ID" value="TXK14935.1"/>
    <property type="molecule type" value="Genomic_DNA"/>
</dbReference>
<dbReference type="InterPro" id="IPR050464">
    <property type="entry name" value="Zeta_carotene_desat/Oxidored"/>
</dbReference>
<dbReference type="Gene3D" id="3.90.660.20">
    <property type="entry name" value="Protoporphyrinogen oxidase, mitochondrial, domain 2"/>
    <property type="match status" value="1"/>
</dbReference>
<dbReference type="SUPFAM" id="SSF51905">
    <property type="entry name" value="FAD/NAD(P)-binding domain"/>
    <property type="match status" value="1"/>
</dbReference>
<organism evidence="2 3">
    <name type="scientific">Microbacterium saccharophilum</name>
    <dbReference type="NCBI Taxonomy" id="1213358"/>
    <lineage>
        <taxon>Bacteria</taxon>
        <taxon>Bacillati</taxon>
        <taxon>Actinomycetota</taxon>
        <taxon>Actinomycetes</taxon>
        <taxon>Micrococcales</taxon>
        <taxon>Microbacteriaceae</taxon>
        <taxon>Microbacterium</taxon>
    </lineage>
</organism>
<proteinExistence type="predicted"/>
<dbReference type="PANTHER" id="PTHR42923">
    <property type="entry name" value="PROTOPORPHYRINOGEN OXIDASE"/>
    <property type="match status" value="1"/>
</dbReference>
<feature type="domain" description="Amine oxidase" evidence="1">
    <location>
        <begin position="24"/>
        <end position="309"/>
    </location>
</feature>
<dbReference type="PRINTS" id="PR00411">
    <property type="entry name" value="PNDRDTASEI"/>
</dbReference>
<gene>
    <name evidence="2" type="ORF">FVP74_00460</name>
</gene>
<comment type="caution">
    <text evidence="2">The sequence shown here is derived from an EMBL/GenBank/DDBJ whole genome shotgun (WGS) entry which is preliminary data.</text>
</comment>
<evidence type="ECO:0000313" key="3">
    <source>
        <dbReference type="Proteomes" id="UP000321949"/>
    </source>
</evidence>
<name>A0A5C8I716_9MICO</name>
<dbReference type="PANTHER" id="PTHR42923:SF3">
    <property type="entry name" value="PROTOPORPHYRINOGEN OXIDASE"/>
    <property type="match status" value="1"/>
</dbReference>
<evidence type="ECO:0000259" key="1">
    <source>
        <dbReference type="Pfam" id="PF01593"/>
    </source>
</evidence>
<keyword evidence="3" id="KW-1185">Reference proteome</keyword>
<dbReference type="Proteomes" id="UP000321949">
    <property type="component" value="Unassembled WGS sequence"/>
</dbReference>